<proteinExistence type="predicted"/>
<name>A0ABV9QEC4_9BURK</name>
<gene>
    <name evidence="1" type="ORF">ACFO6X_06700</name>
</gene>
<sequence length="91" mass="10430">MPKATSASARHSRNAAMRADRARGWSYRKLAQVHGVSLALAYRLARDVHMVLHSPWHRARLPKEAPQPAYLEDIACRYKWVLYASHRNSPP</sequence>
<evidence type="ECO:0000313" key="1">
    <source>
        <dbReference type="EMBL" id="MFC4788672.1"/>
    </source>
</evidence>
<dbReference type="Proteomes" id="UP001596001">
    <property type="component" value="Unassembled WGS sequence"/>
</dbReference>
<evidence type="ECO:0000313" key="2">
    <source>
        <dbReference type="Proteomes" id="UP001596001"/>
    </source>
</evidence>
<dbReference type="EMBL" id="JBHSHJ010000004">
    <property type="protein sequence ID" value="MFC4788672.1"/>
    <property type="molecule type" value="Genomic_DNA"/>
</dbReference>
<comment type="caution">
    <text evidence="1">The sequence shown here is derived from an EMBL/GenBank/DDBJ whole genome shotgun (WGS) entry which is preliminary data.</text>
</comment>
<organism evidence="1 2">
    <name type="scientific">Giesbergeria sinuosa</name>
    <dbReference type="NCBI Taxonomy" id="80883"/>
    <lineage>
        <taxon>Bacteria</taxon>
        <taxon>Pseudomonadati</taxon>
        <taxon>Pseudomonadota</taxon>
        <taxon>Betaproteobacteria</taxon>
        <taxon>Burkholderiales</taxon>
        <taxon>Comamonadaceae</taxon>
        <taxon>Giesbergeria</taxon>
    </lineage>
</organism>
<dbReference type="RefSeq" id="WP_382431327.1">
    <property type="nucleotide sequence ID" value="NZ_JBHSHJ010000004.1"/>
</dbReference>
<protein>
    <submittedName>
        <fullName evidence="1">Uncharacterized protein</fullName>
    </submittedName>
</protein>
<accession>A0ABV9QEC4</accession>
<keyword evidence="2" id="KW-1185">Reference proteome</keyword>
<reference evidence="2" key="1">
    <citation type="journal article" date="2019" name="Int. J. Syst. Evol. Microbiol.">
        <title>The Global Catalogue of Microorganisms (GCM) 10K type strain sequencing project: providing services to taxonomists for standard genome sequencing and annotation.</title>
        <authorList>
            <consortium name="The Broad Institute Genomics Platform"/>
            <consortium name="The Broad Institute Genome Sequencing Center for Infectious Disease"/>
            <person name="Wu L."/>
            <person name="Ma J."/>
        </authorList>
    </citation>
    <scope>NUCLEOTIDE SEQUENCE [LARGE SCALE GENOMIC DNA]</scope>
    <source>
        <strain evidence="2">CCUG 49452</strain>
    </source>
</reference>